<gene>
    <name evidence="11" type="ORF">PHYEVI_LOCUS11217</name>
</gene>
<dbReference type="InterPro" id="IPR032282">
    <property type="entry name" value="HAGH_C"/>
</dbReference>
<dbReference type="GO" id="GO:0031123">
    <property type="term" value="P:RNA 3'-end processing"/>
    <property type="evidence" value="ECO:0007669"/>
    <property type="project" value="UniProtKB-ARBA"/>
</dbReference>
<evidence type="ECO:0000313" key="11">
    <source>
        <dbReference type="EMBL" id="CAG9864971.1"/>
    </source>
</evidence>
<dbReference type="SUPFAM" id="SSF56281">
    <property type="entry name" value="Metallo-hydrolase/oxidoreductase"/>
    <property type="match status" value="1"/>
</dbReference>
<dbReference type="PANTHER" id="PTHR11935">
    <property type="entry name" value="BETA LACTAMASE DOMAIN"/>
    <property type="match status" value="1"/>
</dbReference>
<comment type="similarity">
    <text evidence="4">Belongs to the metallo-beta-lactamase superfamily. Glyoxalase II family.</text>
</comment>
<name>A0A9N9TXV2_PHYSR</name>
<evidence type="ECO:0000256" key="1">
    <source>
        <dbReference type="ARBA" id="ARBA00001623"/>
    </source>
</evidence>
<evidence type="ECO:0000313" key="12">
    <source>
        <dbReference type="Proteomes" id="UP001153712"/>
    </source>
</evidence>
<keyword evidence="6" id="KW-0479">Metal-binding</keyword>
<dbReference type="Pfam" id="PF16123">
    <property type="entry name" value="HAGH_C"/>
    <property type="match status" value="1"/>
</dbReference>
<dbReference type="Pfam" id="PF00753">
    <property type="entry name" value="Lactamase_B"/>
    <property type="match status" value="1"/>
</dbReference>
<dbReference type="InterPro" id="IPR035680">
    <property type="entry name" value="Clx_II_MBL"/>
</dbReference>
<comment type="cofactor">
    <cofactor evidence="2">
        <name>Zn(2+)</name>
        <dbReference type="ChEBI" id="CHEBI:29105"/>
    </cofactor>
</comment>
<dbReference type="EC" id="3.1.2.6" evidence="5"/>
<dbReference type="CDD" id="cd07723">
    <property type="entry name" value="hydroxyacylglutathione_hydrolase_MBL-fold"/>
    <property type="match status" value="1"/>
</dbReference>
<evidence type="ECO:0000259" key="10">
    <source>
        <dbReference type="SMART" id="SM00849"/>
    </source>
</evidence>
<dbReference type="AlphaFoldDB" id="A0A9N9TXV2"/>
<dbReference type="GO" id="GO:0046872">
    <property type="term" value="F:metal ion binding"/>
    <property type="evidence" value="ECO:0007669"/>
    <property type="project" value="UniProtKB-KW"/>
</dbReference>
<sequence length="302" mass="33450">MLKFVHAHIPNCIVNSATATYFKARACLNNGFRGHHSNQATVNLKPMKIQILPALTDNYMYLITDETTKESAVVDPVEPDTVLQAVSAEGSRLTKILTTHHHWDHAGGNEQLVKKYPGPLQIIGGDQRIGALNTLVKDGDSFNIGNIKVDCIYTPCHTTGHICYYLSTPNQVPAVFTGDTLFVAGCGRFFEGTPEQMYTALVEKLSRLPDDTRVFCGHEYTVQNLKFAQTVDSNNPQVHRKFEWAVDKRSKGEPTIPSSIGEEKATNPFMRVTLPEIQTQAGCNSPIAAMQTIRKQKDNFTG</sequence>
<comment type="catalytic activity">
    <reaction evidence="1">
        <text>an S-(2-hydroxyacyl)glutathione + H2O = a 2-hydroxy carboxylate + glutathione + H(+)</text>
        <dbReference type="Rhea" id="RHEA:21864"/>
        <dbReference type="ChEBI" id="CHEBI:15377"/>
        <dbReference type="ChEBI" id="CHEBI:15378"/>
        <dbReference type="ChEBI" id="CHEBI:57925"/>
        <dbReference type="ChEBI" id="CHEBI:58896"/>
        <dbReference type="ChEBI" id="CHEBI:71261"/>
        <dbReference type="EC" id="3.1.2.6"/>
    </reaction>
</comment>
<evidence type="ECO:0000256" key="7">
    <source>
        <dbReference type="ARBA" id="ARBA00022801"/>
    </source>
</evidence>
<accession>A0A9N9TXV2</accession>
<reference evidence="11" key="1">
    <citation type="submission" date="2022-01" db="EMBL/GenBank/DDBJ databases">
        <authorList>
            <person name="King R."/>
        </authorList>
    </citation>
    <scope>NUCLEOTIDE SEQUENCE</scope>
</reference>
<evidence type="ECO:0000256" key="8">
    <source>
        <dbReference type="ARBA" id="ARBA00022833"/>
    </source>
</evidence>
<dbReference type="EMBL" id="OU900102">
    <property type="protein sequence ID" value="CAG9864971.1"/>
    <property type="molecule type" value="Genomic_DNA"/>
</dbReference>
<protein>
    <recommendedName>
        <fullName evidence="5">hydroxyacylglutathione hydrolase</fullName>
        <ecNumber evidence="5">3.1.2.6</ecNumber>
    </recommendedName>
    <alternativeName>
        <fullName evidence="9">Glyoxalase II</fullName>
    </alternativeName>
</protein>
<dbReference type="Proteomes" id="UP001153712">
    <property type="component" value="Chromosome 9"/>
</dbReference>
<dbReference type="HAMAP" id="MF_01374">
    <property type="entry name" value="Glyoxalase_2"/>
    <property type="match status" value="1"/>
</dbReference>
<dbReference type="GO" id="GO:0019243">
    <property type="term" value="P:methylglyoxal catabolic process to D-lactate via S-lactoyl-glutathione"/>
    <property type="evidence" value="ECO:0007669"/>
    <property type="project" value="InterPro"/>
</dbReference>
<organism evidence="11 12">
    <name type="scientific">Phyllotreta striolata</name>
    <name type="common">Striped flea beetle</name>
    <name type="synonym">Crioceris striolata</name>
    <dbReference type="NCBI Taxonomy" id="444603"/>
    <lineage>
        <taxon>Eukaryota</taxon>
        <taxon>Metazoa</taxon>
        <taxon>Ecdysozoa</taxon>
        <taxon>Arthropoda</taxon>
        <taxon>Hexapoda</taxon>
        <taxon>Insecta</taxon>
        <taxon>Pterygota</taxon>
        <taxon>Neoptera</taxon>
        <taxon>Endopterygota</taxon>
        <taxon>Coleoptera</taxon>
        <taxon>Polyphaga</taxon>
        <taxon>Cucujiformia</taxon>
        <taxon>Chrysomeloidea</taxon>
        <taxon>Chrysomelidae</taxon>
        <taxon>Galerucinae</taxon>
        <taxon>Alticini</taxon>
        <taxon>Phyllotreta</taxon>
    </lineage>
</organism>
<comment type="pathway">
    <text evidence="3">Secondary metabolite metabolism; methylglyoxal degradation; (R)-lactate from methylglyoxal: step 2/2.</text>
</comment>
<dbReference type="Gene3D" id="3.60.15.10">
    <property type="entry name" value="Ribonuclease Z/Hydroxyacylglutathione hydrolase-like"/>
    <property type="match status" value="1"/>
</dbReference>
<keyword evidence="7" id="KW-0378">Hydrolase</keyword>
<evidence type="ECO:0000256" key="2">
    <source>
        <dbReference type="ARBA" id="ARBA00001947"/>
    </source>
</evidence>
<dbReference type="OrthoDB" id="515692at2759"/>
<dbReference type="PANTHER" id="PTHR11935:SF94">
    <property type="entry name" value="TENZING NORGAY, ISOFORM C"/>
    <property type="match status" value="1"/>
</dbReference>
<dbReference type="InterPro" id="IPR036866">
    <property type="entry name" value="RibonucZ/Hydroxyglut_hydro"/>
</dbReference>
<evidence type="ECO:0000256" key="6">
    <source>
        <dbReference type="ARBA" id="ARBA00022723"/>
    </source>
</evidence>
<keyword evidence="12" id="KW-1185">Reference proteome</keyword>
<dbReference type="InterPro" id="IPR001279">
    <property type="entry name" value="Metallo-B-lactamas"/>
</dbReference>
<dbReference type="GO" id="GO:0004416">
    <property type="term" value="F:hydroxyacylglutathione hydrolase activity"/>
    <property type="evidence" value="ECO:0007669"/>
    <property type="project" value="UniProtKB-EC"/>
</dbReference>
<dbReference type="NCBIfam" id="TIGR03413">
    <property type="entry name" value="GSH_gloB"/>
    <property type="match status" value="1"/>
</dbReference>
<dbReference type="SMART" id="SM00849">
    <property type="entry name" value="Lactamase_B"/>
    <property type="match status" value="1"/>
</dbReference>
<evidence type="ECO:0000256" key="4">
    <source>
        <dbReference type="ARBA" id="ARBA00006759"/>
    </source>
</evidence>
<evidence type="ECO:0000256" key="3">
    <source>
        <dbReference type="ARBA" id="ARBA00004963"/>
    </source>
</evidence>
<dbReference type="FunFam" id="3.60.15.10:FF:000019">
    <property type="entry name" value="Hydroxyacylglutathione hydrolase, mitochondrial"/>
    <property type="match status" value="1"/>
</dbReference>
<evidence type="ECO:0000256" key="5">
    <source>
        <dbReference type="ARBA" id="ARBA00011917"/>
    </source>
</evidence>
<proteinExistence type="inferred from homology"/>
<dbReference type="InterPro" id="IPR017782">
    <property type="entry name" value="Hydroxyacylglutathione_Hdrlase"/>
</dbReference>
<keyword evidence="8" id="KW-0862">Zinc</keyword>
<feature type="domain" description="Metallo-beta-lactamase" evidence="10">
    <location>
        <begin position="57"/>
        <end position="218"/>
    </location>
</feature>
<dbReference type="PIRSF" id="PIRSF005457">
    <property type="entry name" value="Glx"/>
    <property type="match status" value="1"/>
</dbReference>
<evidence type="ECO:0000256" key="9">
    <source>
        <dbReference type="ARBA" id="ARBA00031044"/>
    </source>
</evidence>